<dbReference type="GO" id="GO:0003723">
    <property type="term" value="F:RNA binding"/>
    <property type="evidence" value="ECO:0007669"/>
    <property type="project" value="InterPro"/>
</dbReference>
<dbReference type="PROSITE" id="PS51536">
    <property type="entry name" value="TFG"/>
    <property type="match status" value="1"/>
</dbReference>
<reference evidence="14" key="3">
    <citation type="submission" date="2020-12" db="UniProtKB">
        <authorList>
            <consortium name="EnsemblPlants"/>
        </authorList>
    </citation>
    <scope>IDENTIFICATION</scope>
</reference>
<feature type="compositionally biased region" description="Low complexity" evidence="9">
    <location>
        <begin position="356"/>
        <end position="388"/>
    </location>
</feature>
<feature type="compositionally biased region" description="Low complexity" evidence="9">
    <location>
        <begin position="206"/>
        <end position="237"/>
    </location>
</feature>
<dbReference type="GeneID" id="112285912"/>
<evidence type="ECO:0000259" key="10">
    <source>
        <dbReference type="PROSITE" id="PS51512"/>
    </source>
</evidence>
<feature type="compositionally biased region" description="Low complexity" evidence="9">
    <location>
        <begin position="436"/>
        <end position="455"/>
    </location>
</feature>
<protein>
    <recommendedName>
        <fullName evidence="16">Protein decapping 5</fullName>
    </recommendedName>
</protein>
<dbReference type="GO" id="GO:0000932">
    <property type="term" value="C:P-body"/>
    <property type="evidence" value="ECO:0007669"/>
    <property type="project" value="UniProtKB-SubCell"/>
</dbReference>
<organism evidence="14 15">
    <name type="scientific">Physcomitrium patens</name>
    <name type="common">Spreading-leaved earth moss</name>
    <name type="synonym">Physcomitrella patens</name>
    <dbReference type="NCBI Taxonomy" id="3218"/>
    <lineage>
        <taxon>Eukaryota</taxon>
        <taxon>Viridiplantae</taxon>
        <taxon>Streptophyta</taxon>
        <taxon>Embryophyta</taxon>
        <taxon>Bryophyta</taxon>
        <taxon>Bryophytina</taxon>
        <taxon>Bryopsida</taxon>
        <taxon>Funariidae</taxon>
        <taxon>Funariales</taxon>
        <taxon>Funariaceae</taxon>
        <taxon>Physcomitrium</taxon>
    </lineage>
</organism>
<accession>A0A7I4EQA2</accession>
<feature type="compositionally biased region" description="Low complexity" evidence="9">
    <location>
        <begin position="120"/>
        <end position="136"/>
    </location>
</feature>
<dbReference type="PROSITE" id="PS51513">
    <property type="entry name" value="FFD"/>
    <property type="match status" value="1"/>
</dbReference>
<evidence type="ECO:0000256" key="6">
    <source>
        <dbReference type="ARBA" id="ARBA00059323"/>
    </source>
</evidence>
<dbReference type="PANTHER" id="PTHR13586:SF0">
    <property type="entry name" value="TRAILER HITCH, ISOFORM H"/>
    <property type="match status" value="1"/>
</dbReference>
<dbReference type="PROSITE" id="PS52002">
    <property type="entry name" value="SM"/>
    <property type="match status" value="1"/>
</dbReference>
<evidence type="ECO:0000256" key="8">
    <source>
        <dbReference type="PROSITE-ProRule" id="PRU00869"/>
    </source>
</evidence>
<reference evidence="14 15" key="2">
    <citation type="journal article" date="2018" name="Plant J.">
        <title>The Physcomitrella patens chromosome-scale assembly reveals moss genome structure and evolution.</title>
        <authorList>
            <person name="Lang D."/>
            <person name="Ullrich K.K."/>
            <person name="Murat F."/>
            <person name="Fuchs J."/>
            <person name="Jenkins J."/>
            <person name="Haas F.B."/>
            <person name="Piednoel M."/>
            <person name="Gundlach H."/>
            <person name="Van Bel M."/>
            <person name="Meyberg R."/>
            <person name="Vives C."/>
            <person name="Morata J."/>
            <person name="Symeonidi A."/>
            <person name="Hiss M."/>
            <person name="Muchero W."/>
            <person name="Kamisugi Y."/>
            <person name="Saleh O."/>
            <person name="Blanc G."/>
            <person name="Decker E.L."/>
            <person name="van Gessel N."/>
            <person name="Grimwood J."/>
            <person name="Hayes R.D."/>
            <person name="Graham S.W."/>
            <person name="Gunter L.E."/>
            <person name="McDaniel S.F."/>
            <person name="Hoernstein S.N.W."/>
            <person name="Larsson A."/>
            <person name="Li F.W."/>
            <person name="Perroud P.F."/>
            <person name="Phillips J."/>
            <person name="Ranjan P."/>
            <person name="Rokshar D.S."/>
            <person name="Rothfels C.J."/>
            <person name="Schneider L."/>
            <person name="Shu S."/>
            <person name="Stevenson D.W."/>
            <person name="Thummler F."/>
            <person name="Tillich M."/>
            <person name="Villarreal Aguilar J.C."/>
            <person name="Widiez T."/>
            <person name="Wong G.K."/>
            <person name="Wymore A."/>
            <person name="Zhang Y."/>
            <person name="Zimmer A.D."/>
            <person name="Quatrano R.S."/>
            <person name="Mayer K.F.X."/>
            <person name="Goodstein D."/>
            <person name="Casacuberta J.M."/>
            <person name="Vandepoele K."/>
            <person name="Reski R."/>
            <person name="Cuming A.C."/>
            <person name="Tuskan G.A."/>
            <person name="Maumus F."/>
            <person name="Salse J."/>
            <person name="Schmutz J."/>
            <person name="Rensing S.A."/>
        </authorList>
    </citation>
    <scope>NUCLEOTIDE SEQUENCE [LARGE SCALE GENOMIC DNA]</scope>
    <source>
        <strain evidence="14 15">cv. Gransden 2004</strain>
    </source>
</reference>
<feature type="short sequence motif" description="FFD box" evidence="7">
    <location>
        <begin position="564"/>
        <end position="579"/>
    </location>
</feature>
<name>A0A7I4EQA2_PHYPA</name>
<reference evidence="14 15" key="1">
    <citation type="journal article" date="2008" name="Science">
        <title>The Physcomitrella genome reveals evolutionary insights into the conquest of land by plants.</title>
        <authorList>
            <person name="Rensing S."/>
            <person name="Lang D."/>
            <person name="Zimmer A."/>
            <person name="Terry A."/>
            <person name="Salamov A."/>
            <person name="Shapiro H."/>
            <person name="Nishiyama T."/>
            <person name="Perroud P.-F."/>
            <person name="Lindquist E."/>
            <person name="Kamisugi Y."/>
            <person name="Tanahashi T."/>
            <person name="Sakakibara K."/>
            <person name="Fujita T."/>
            <person name="Oishi K."/>
            <person name="Shin-I T."/>
            <person name="Kuroki Y."/>
            <person name="Toyoda A."/>
            <person name="Suzuki Y."/>
            <person name="Hashimoto A."/>
            <person name="Yamaguchi K."/>
            <person name="Sugano A."/>
            <person name="Kohara Y."/>
            <person name="Fujiyama A."/>
            <person name="Anterola A."/>
            <person name="Aoki S."/>
            <person name="Ashton N."/>
            <person name="Barbazuk W.B."/>
            <person name="Barker E."/>
            <person name="Bennetzen J."/>
            <person name="Bezanilla M."/>
            <person name="Blankenship R."/>
            <person name="Cho S.H."/>
            <person name="Dutcher S."/>
            <person name="Estelle M."/>
            <person name="Fawcett J.A."/>
            <person name="Gundlach H."/>
            <person name="Hanada K."/>
            <person name="Heyl A."/>
            <person name="Hicks K.A."/>
            <person name="Hugh J."/>
            <person name="Lohr M."/>
            <person name="Mayer K."/>
            <person name="Melkozernov A."/>
            <person name="Murata T."/>
            <person name="Nelson D."/>
            <person name="Pils B."/>
            <person name="Prigge M."/>
            <person name="Reiss B."/>
            <person name="Renner T."/>
            <person name="Rombauts S."/>
            <person name="Rushton P."/>
            <person name="Sanderfoot A."/>
            <person name="Schween G."/>
            <person name="Shiu S.-H."/>
            <person name="Stueber K."/>
            <person name="Theodoulou F.L."/>
            <person name="Tu H."/>
            <person name="Van de Peer Y."/>
            <person name="Verrier P.J."/>
            <person name="Waters E."/>
            <person name="Wood A."/>
            <person name="Yang L."/>
            <person name="Cove D."/>
            <person name="Cuming A."/>
            <person name="Hasebe M."/>
            <person name="Lucas S."/>
            <person name="Mishler D.B."/>
            <person name="Reski R."/>
            <person name="Grigoriev I."/>
            <person name="Quatrano R.S."/>
            <person name="Boore J.L."/>
        </authorList>
    </citation>
    <scope>NUCLEOTIDE SEQUENCE [LARGE SCALE GENOMIC DNA]</scope>
    <source>
        <strain evidence="14 15">cv. Gransden 2004</strain>
    </source>
</reference>
<dbReference type="EnsemblPlants" id="Pp3c8_3120V3.3">
    <property type="protein sequence ID" value="Pp3c8_3120V3.3"/>
    <property type="gene ID" value="Pp3c8_3120"/>
</dbReference>
<dbReference type="EnsemblPlants" id="Pp3c8_3120V3.2">
    <property type="protein sequence ID" value="Pp3c8_3120V3.2"/>
    <property type="gene ID" value="Pp3c8_3120"/>
</dbReference>
<dbReference type="Gramene" id="Pp3c8_3120V3.2">
    <property type="protein sequence ID" value="Pp3c8_3120V3.2"/>
    <property type="gene ID" value="Pp3c8_3120"/>
</dbReference>
<keyword evidence="4" id="KW-0678">Repressor</keyword>
<dbReference type="InterPro" id="IPR010920">
    <property type="entry name" value="LSM_dom_sf"/>
</dbReference>
<dbReference type="InterPro" id="IPR019050">
    <property type="entry name" value="FDF_dom"/>
</dbReference>
<evidence type="ECO:0008006" key="16">
    <source>
        <dbReference type="Google" id="ProtNLM"/>
    </source>
</evidence>
<evidence type="ECO:0000256" key="3">
    <source>
        <dbReference type="ARBA" id="ARBA00022490"/>
    </source>
</evidence>
<dbReference type="InterPro" id="IPR047575">
    <property type="entry name" value="Sm"/>
</dbReference>
<feature type="compositionally biased region" description="Low complexity" evidence="9">
    <location>
        <begin position="478"/>
        <end position="487"/>
    </location>
</feature>
<feature type="compositionally biased region" description="Low complexity" evidence="9">
    <location>
        <begin position="285"/>
        <end position="316"/>
    </location>
</feature>
<dbReference type="InterPro" id="IPR025762">
    <property type="entry name" value="DFDF"/>
</dbReference>
<dbReference type="CDD" id="cd01736">
    <property type="entry name" value="LSm14_N"/>
    <property type="match status" value="1"/>
</dbReference>
<evidence type="ECO:0000313" key="15">
    <source>
        <dbReference type="Proteomes" id="UP000006727"/>
    </source>
</evidence>
<feature type="domain" description="Sm" evidence="13">
    <location>
        <begin position="5"/>
        <end position="88"/>
    </location>
</feature>
<evidence type="ECO:0000256" key="5">
    <source>
        <dbReference type="ARBA" id="ARBA00022664"/>
    </source>
</evidence>
<evidence type="ECO:0000313" key="14">
    <source>
        <dbReference type="EnsemblPlants" id="Pp3c8_3120V3.3"/>
    </source>
</evidence>
<dbReference type="Gramene" id="Pp3c8_3120V3.3">
    <property type="protein sequence ID" value="Pp3c8_3120V3.3"/>
    <property type="gene ID" value="Pp3c8_3120"/>
</dbReference>
<evidence type="ECO:0000259" key="11">
    <source>
        <dbReference type="PROSITE" id="PS51513"/>
    </source>
</evidence>
<dbReference type="FunFam" id="2.30.30.100:FF:000033">
    <property type="entry name" value="Trailer hitch, isoform C"/>
    <property type="match status" value="1"/>
</dbReference>
<keyword evidence="5" id="KW-0507">mRNA processing</keyword>
<dbReference type="Proteomes" id="UP000006727">
    <property type="component" value="Chromosome 8"/>
</dbReference>
<feature type="region of interest" description="Disordered" evidence="9">
    <location>
        <begin position="423"/>
        <end position="506"/>
    </location>
</feature>
<dbReference type="AlphaFoldDB" id="A0A7I4EQA2"/>
<dbReference type="InterPro" id="IPR025768">
    <property type="entry name" value="TFG_box"/>
</dbReference>
<feature type="region of interest" description="Disordered" evidence="9">
    <location>
        <begin position="351"/>
        <end position="391"/>
    </location>
</feature>
<dbReference type="InterPro" id="IPR025609">
    <property type="entry name" value="Lsm14-like_N"/>
</dbReference>
<feature type="compositionally biased region" description="Pro residues" evidence="9">
    <location>
        <begin position="87"/>
        <end position="101"/>
    </location>
</feature>
<evidence type="ECO:0000259" key="13">
    <source>
        <dbReference type="PROSITE" id="PS52002"/>
    </source>
</evidence>
<dbReference type="GO" id="GO:0006397">
    <property type="term" value="P:mRNA processing"/>
    <property type="evidence" value="ECO:0007669"/>
    <property type="project" value="UniProtKB-KW"/>
</dbReference>
<dbReference type="Pfam" id="PF12701">
    <property type="entry name" value="LSM14"/>
    <property type="match status" value="1"/>
</dbReference>
<dbReference type="Gene3D" id="2.30.30.100">
    <property type="match status" value="1"/>
</dbReference>
<comment type="similarity">
    <text evidence="2">Belongs to the LSM14 family.</text>
</comment>
<dbReference type="SMART" id="SM01271">
    <property type="entry name" value="LSM14"/>
    <property type="match status" value="1"/>
</dbReference>
<keyword evidence="3" id="KW-0963">Cytoplasm</keyword>
<feature type="domain" description="DFDF" evidence="10">
    <location>
        <begin position="502"/>
        <end position="538"/>
    </location>
</feature>
<dbReference type="PROSITE" id="PS51512">
    <property type="entry name" value="DFDF"/>
    <property type="match status" value="1"/>
</dbReference>
<comment type="subcellular location">
    <subcellularLocation>
        <location evidence="1">Cytoplasm</location>
        <location evidence="1">P-body</location>
    </subcellularLocation>
</comment>
<feature type="domain" description="FFD box profile" evidence="11">
    <location>
        <begin position="564"/>
        <end position="579"/>
    </location>
</feature>
<evidence type="ECO:0000259" key="12">
    <source>
        <dbReference type="PROSITE" id="PS51536"/>
    </source>
</evidence>
<evidence type="ECO:0000256" key="4">
    <source>
        <dbReference type="ARBA" id="ARBA00022491"/>
    </source>
</evidence>
<dbReference type="SMART" id="SM01199">
    <property type="entry name" value="FDF"/>
    <property type="match status" value="1"/>
</dbReference>
<evidence type="ECO:0000256" key="2">
    <source>
        <dbReference type="ARBA" id="ARBA00010415"/>
    </source>
</evidence>
<dbReference type="RefSeq" id="XP_024383059.1">
    <property type="nucleotide sequence ID" value="XM_024527291.2"/>
</dbReference>
<proteinExistence type="inferred from homology"/>
<feature type="region of interest" description="Disordered" evidence="9">
    <location>
        <begin position="80"/>
        <end position="317"/>
    </location>
</feature>
<feature type="compositionally biased region" description="Basic residues" evidence="9">
    <location>
        <begin position="608"/>
        <end position="618"/>
    </location>
</feature>
<dbReference type="PANTHER" id="PTHR13586">
    <property type="entry name" value="SCD6 PROTEIN-RELATED"/>
    <property type="match status" value="1"/>
</dbReference>
<feature type="domain" description="TFG box profile" evidence="12">
    <location>
        <begin position="584"/>
        <end position="604"/>
    </location>
</feature>
<evidence type="ECO:0000256" key="9">
    <source>
        <dbReference type="SAM" id="MobiDB-lite"/>
    </source>
</evidence>
<evidence type="ECO:0000256" key="1">
    <source>
        <dbReference type="ARBA" id="ARBA00004201"/>
    </source>
</evidence>
<feature type="region of interest" description="Disordered" evidence="9">
    <location>
        <begin position="602"/>
        <end position="624"/>
    </location>
</feature>
<dbReference type="EMBL" id="ABEU02000008">
    <property type="status" value="NOT_ANNOTATED_CDS"/>
    <property type="molecule type" value="Genomic_DNA"/>
</dbReference>
<evidence type="ECO:0000256" key="7">
    <source>
        <dbReference type="PROSITE-ProRule" id="PRU00846"/>
    </source>
</evidence>
<dbReference type="Pfam" id="PF09532">
    <property type="entry name" value="FDF"/>
    <property type="match status" value="1"/>
</dbReference>
<comment type="function">
    <text evidence="6">As a component of the decapping complex, involved in the degradation of mRNAs. Promotes P-body formation. Translational repressor.</text>
</comment>
<dbReference type="InterPro" id="IPR025761">
    <property type="entry name" value="FFD_box"/>
</dbReference>
<dbReference type="SUPFAM" id="SSF50182">
    <property type="entry name" value="Sm-like ribonucleoproteins"/>
    <property type="match status" value="1"/>
</dbReference>
<keyword evidence="15" id="KW-1185">Reference proteome</keyword>
<feature type="short sequence motif" description="TFG box" evidence="8">
    <location>
        <begin position="584"/>
        <end position="604"/>
    </location>
</feature>
<sequence>MGRGRGPNTADSYIGSLISLTSKSEIRYEGILYTVDTENSNIALQNVRSFGTEGRKKDGPQIPASDKVYDYIIFRGSDIKDLQVKSSPPPPLQPPPPPQPADPAIISLQSQQQYPPPPSLGSYNGGHPAAGSSSEPSAPPSPYIRMPSQYPRAVPPLYPPAGLQSWGPPPPPGANGSGLAMPMYWQGYYRPPPAGHMQHQPIPPTSLAALPQGQPLLQQSPQQHGQQPVQQGQHASALPQPSLGVPHSSGGATVPDSSGEVTLSSQLQPQPSPSKAVTAAVAPLSSTTVNPTVSSVSTTTTPAALSSGTPASASASEVPISATFSLPLSLQGVSAVITPVAKNPRRIVGNLSQTPQISSSQTVGSSSQGSQSTSSAPSVSSGSLISPQNEAAQTSGIVATAAKRGTTVPQSQLVPDVELKPAEPANVERASSVQTSSQAAPPQEQLSQPLLPLPSVEQKQQRGHHGVPVGQRSRWQVNGYTGNGNYTRRGRGRSSGSGRGIGLANPTQQFTEDFDFTAMNEKFNKDEVWGTLGGKDEEEEYEYDDGNAEVDVADSTQSDAPKKALYNKDDFFDSLSCDASGGRGERTKFSEQRKIDTETFGAFPMRSRGGRGGRRGGHRGGYFGGGSYGISRGSSYGRGRGMGRSASGHV</sequence>
<gene>
    <name evidence="14" type="primary">LOC112285912</name>
</gene>